<reference evidence="2" key="1">
    <citation type="submission" date="2022-08" db="EMBL/GenBank/DDBJ databases">
        <authorList>
            <person name="Dale J.L."/>
        </authorList>
    </citation>
    <scope>NUCLEOTIDE SEQUENCE</scope>
    <source>
        <strain evidence="2">2022EL-00758</strain>
    </source>
</reference>
<dbReference type="InterPro" id="IPR041698">
    <property type="entry name" value="Methyltransf_25"/>
</dbReference>
<name>A0A9Q4GQ91_MORMO</name>
<dbReference type="Gene3D" id="3.40.50.150">
    <property type="entry name" value="Vaccinia Virus protein VP39"/>
    <property type="match status" value="1"/>
</dbReference>
<dbReference type="InterPro" id="IPR050508">
    <property type="entry name" value="Methyltransf_Superfamily"/>
</dbReference>
<comment type="caution">
    <text evidence="2">The sequence shown here is derived from an EMBL/GenBank/DDBJ whole genome shotgun (WGS) entry which is preliminary data.</text>
</comment>
<evidence type="ECO:0000259" key="1">
    <source>
        <dbReference type="Pfam" id="PF13649"/>
    </source>
</evidence>
<gene>
    <name evidence="2" type="ORF">N0392_05435</name>
</gene>
<dbReference type="InterPro" id="IPR029063">
    <property type="entry name" value="SAM-dependent_MTases_sf"/>
</dbReference>
<feature type="domain" description="Methyltransferase" evidence="1">
    <location>
        <begin position="42"/>
        <end position="135"/>
    </location>
</feature>
<dbReference type="Pfam" id="PF13649">
    <property type="entry name" value="Methyltransf_25"/>
    <property type="match status" value="1"/>
</dbReference>
<sequence length="256" mass="29022">MTTPYDDPLYRDPELAQFYDIDNEWRADFDMYLTRAATAGRILDLGCGTGTLMAAIAEKYPHKILTGADPAAAMLAIAQKKTDRVSWLQASAETLDTGMTYDLIILSGHAFQVFLSREQRIAALQNIQRHLSRDGIVLFDSRNPATEEWREWIPELSREVQRSDKFGDVISWNDVSEHNGVVRYQTFYQLGENGRIYRAESDITFPSAAEITEAVTFSGLVVRHIYGDHRFSPFSPDSREMVFELGHPQCNQAYAA</sequence>
<dbReference type="GO" id="GO:0008168">
    <property type="term" value="F:methyltransferase activity"/>
    <property type="evidence" value="ECO:0007669"/>
    <property type="project" value="UniProtKB-KW"/>
</dbReference>
<dbReference type="CDD" id="cd02440">
    <property type="entry name" value="AdoMet_MTases"/>
    <property type="match status" value="1"/>
</dbReference>
<proteinExistence type="predicted"/>
<dbReference type="Proteomes" id="UP001076655">
    <property type="component" value="Unassembled WGS sequence"/>
</dbReference>
<dbReference type="AlphaFoldDB" id="A0A9Q4GQ91"/>
<dbReference type="SUPFAM" id="SSF53335">
    <property type="entry name" value="S-adenosyl-L-methionine-dependent methyltransferases"/>
    <property type="match status" value="1"/>
</dbReference>
<organism evidence="2 3">
    <name type="scientific">Morganella morganii</name>
    <name type="common">Proteus morganii</name>
    <dbReference type="NCBI Taxonomy" id="582"/>
    <lineage>
        <taxon>Bacteria</taxon>
        <taxon>Pseudomonadati</taxon>
        <taxon>Pseudomonadota</taxon>
        <taxon>Gammaproteobacteria</taxon>
        <taxon>Enterobacterales</taxon>
        <taxon>Morganellaceae</taxon>
        <taxon>Morganella</taxon>
    </lineage>
</organism>
<keyword evidence="2" id="KW-0808">Transferase</keyword>
<accession>A0A9Q4GQ91</accession>
<dbReference type="PANTHER" id="PTHR42912">
    <property type="entry name" value="METHYLTRANSFERASE"/>
    <property type="match status" value="1"/>
</dbReference>
<dbReference type="RefSeq" id="WP_260250016.1">
    <property type="nucleotide sequence ID" value="NZ_JALMEJ010000015.1"/>
</dbReference>
<dbReference type="EMBL" id="JAPNMI010000002">
    <property type="protein sequence ID" value="MCY0789134.1"/>
    <property type="molecule type" value="Genomic_DNA"/>
</dbReference>
<evidence type="ECO:0000313" key="3">
    <source>
        <dbReference type="Proteomes" id="UP001076655"/>
    </source>
</evidence>
<dbReference type="GO" id="GO:0032259">
    <property type="term" value="P:methylation"/>
    <property type="evidence" value="ECO:0007669"/>
    <property type="project" value="UniProtKB-KW"/>
</dbReference>
<evidence type="ECO:0000313" key="2">
    <source>
        <dbReference type="EMBL" id="MCY0789134.1"/>
    </source>
</evidence>
<protein>
    <submittedName>
        <fullName evidence="2">Class I SAM-dependent methyltransferase</fullName>
    </submittedName>
</protein>
<keyword evidence="2" id="KW-0489">Methyltransferase</keyword>